<evidence type="ECO:0000256" key="1">
    <source>
        <dbReference type="ARBA" id="ARBA00023284"/>
    </source>
</evidence>
<evidence type="ECO:0008006" key="4">
    <source>
        <dbReference type="Google" id="ProtNLM"/>
    </source>
</evidence>
<evidence type="ECO:0000313" key="2">
    <source>
        <dbReference type="EMBL" id="OIJ19001.1"/>
    </source>
</evidence>
<dbReference type="SUPFAM" id="SSF52833">
    <property type="entry name" value="Thioredoxin-like"/>
    <property type="match status" value="1"/>
</dbReference>
<evidence type="ECO:0000313" key="3">
    <source>
        <dbReference type="Proteomes" id="UP000180057"/>
    </source>
</evidence>
<proteinExistence type="predicted"/>
<gene>
    <name evidence="2" type="ORF">BKP45_14860</name>
</gene>
<dbReference type="InterPro" id="IPR011893">
    <property type="entry name" value="Selenoprotein_Rdx-typ"/>
</dbReference>
<keyword evidence="1" id="KW-0676">Redox-active center</keyword>
<dbReference type="Gene3D" id="3.40.30.10">
    <property type="entry name" value="Glutaredoxin"/>
    <property type="match status" value="1"/>
</dbReference>
<dbReference type="Pfam" id="PF10262">
    <property type="entry name" value="Rdx"/>
    <property type="match status" value="1"/>
</dbReference>
<accession>A0A1S2M2N7</accession>
<organism evidence="2 3">
    <name type="scientific">Anaerobacillus alkalidiazotrophicus</name>
    <dbReference type="NCBI Taxonomy" id="472963"/>
    <lineage>
        <taxon>Bacteria</taxon>
        <taxon>Bacillati</taxon>
        <taxon>Bacillota</taxon>
        <taxon>Bacilli</taxon>
        <taxon>Bacillales</taxon>
        <taxon>Bacillaceae</taxon>
        <taxon>Anaerobacillus</taxon>
    </lineage>
</organism>
<keyword evidence="3" id="KW-1185">Reference proteome</keyword>
<comment type="caution">
    <text evidence="2">The sequence shown here is derived from an EMBL/GenBank/DDBJ whole genome shotgun (WGS) entry which is preliminary data.</text>
</comment>
<dbReference type="Proteomes" id="UP000180057">
    <property type="component" value="Unassembled WGS sequence"/>
</dbReference>
<protein>
    <recommendedName>
        <fullName evidence="4">Selenoprotein</fullName>
    </recommendedName>
</protein>
<reference evidence="2 3" key="1">
    <citation type="submission" date="2016-10" db="EMBL/GenBank/DDBJ databases">
        <title>Draft genome sequences of four alkaliphilic bacteria belonging to the Anaerobacillus genus.</title>
        <authorList>
            <person name="Bassil N.M."/>
            <person name="Lloyd J.R."/>
        </authorList>
    </citation>
    <scope>NUCLEOTIDE SEQUENCE [LARGE SCALE GENOMIC DNA]</scope>
    <source>
        <strain evidence="2 3">DSM 22531</strain>
    </source>
</reference>
<name>A0A1S2M2N7_9BACI</name>
<dbReference type="EMBL" id="MLQS01000023">
    <property type="protein sequence ID" value="OIJ19001.1"/>
    <property type="molecule type" value="Genomic_DNA"/>
</dbReference>
<dbReference type="InterPro" id="IPR036249">
    <property type="entry name" value="Thioredoxin-like_sf"/>
</dbReference>
<dbReference type="NCBIfam" id="TIGR02174">
    <property type="entry name" value="CXXU_selWTH"/>
    <property type="match status" value="1"/>
</dbReference>
<sequence length="73" mass="8285">MLKSSFVCSETLHRKLRGLAEELFNHFRSDITKLNLVPSSGGAFEVTVNDIKVYSKLETGEFPQVDEIIEKIK</sequence>
<dbReference type="AlphaFoldDB" id="A0A1S2M2N7"/>
<dbReference type="OrthoDB" id="9811366at2"/>